<dbReference type="InterPro" id="IPR002781">
    <property type="entry name" value="TM_pro_TauE-like"/>
</dbReference>
<evidence type="ECO:0000256" key="4">
    <source>
        <dbReference type="ARBA" id="ARBA00023136"/>
    </source>
</evidence>
<proteinExistence type="inferred from homology"/>
<name>A0ABT3PU53_9BACT</name>
<evidence type="ECO:0000256" key="1">
    <source>
        <dbReference type="ARBA" id="ARBA00004141"/>
    </source>
</evidence>
<keyword evidence="5" id="KW-1003">Cell membrane</keyword>
<comment type="caution">
    <text evidence="6">The sequence shown here is derived from an EMBL/GenBank/DDBJ whole genome shotgun (WGS) entry which is preliminary data.</text>
</comment>
<evidence type="ECO:0000256" key="3">
    <source>
        <dbReference type="ARBA" id="ARBA00022989"/>
    </source>
</evidence>
<feature type="transmembrane region" description="Helical" evidence="5">
    <location>
        <begin position="83"/>
        <end position="106"/>
    </location>
</feature>
<evidence type="ECO:0000313" key="6">
    <source>
        <dbReference type="EMBL" id="MCW9711380.1"/>
    </source>
</evidence>
<dbReference type="Proteomes" id="UP001207337">
    <property type="component" value="Unassembled WGS sequence"/>
</dbReference>
<dbReference type="PANTHER" id="PTHR31154:SF4">
    <property type="entry name" value="MEMBRANE TRANSPORTER PROTEIN"/>
    <property type="match status" value="1"/>
</dbReference>
<feature type="transmembrane region" description="Helical" evidence="5">
    <location>
        <begin position="58"/>
        <end position="77"/>
    </location>
</feature>
<comment type="similarity">
    <text evidence="5">Belongs to the 4-toluene sulfonate uptake permease (TSUP) (TC 2.A.102) family.</text>
</comment>
<keyword evidence="7" id="KW-1185">Reference proteome</keyword>
<feature type="transmembrane region" description="Helical" evidence="5">
    <location>
        <begin position="273"/>
        <end position="292"/>
    </location>
</feature>
<dbReference type="EMBL" id="JAJNDC010000001">
    <property type="protein sequence ID" value="MCW9711380.1"/>
    <property type="molecule type" value="Genomic_DNA"/>
</dbReference>
<dbReference type="PANTHER" id="PTHR31154">
    <property type="entry name" value="MEMBRANE TRANSPORTER PROTEIN"/>
    <property type="match status" value="1"/>
</dbReference>
<feature type="transmembrane region" description="Helical" evidence="5">
    <location>
        <begin position="247"/>
        <end position="267"/>
    </location>
</feature>
<comment type="subcellular location">
    <subcellularLocation>
        <location evidence="5">Cell membrane</location>
        <topology evidence="5">Multi-pass membrane protein</topology>
    </subcellularLocation>
    <subcellularLocation>
        <location evidence="1">Membrane</location>
        <topology evidence="1">Multi-pass membrane protein</topology>
    </subcellularLocation>
</comment>
<reference evidence="6 7" key="1">
    <citation type="submission" date="2021-11" db="EMBL/GenBank/DDBJ databases">
        <title>Aliifidinibius sp. nov., a new bacterium isolated from saline soil.</title>
        <authorList>
            <person name="Galisteo C."/>
            <person name="De La Haba R."/>
            <person name="Sanchez-Porro C."/>
            <person name="Ventosa A."/>
        </authorList>
    </citation>
    <scope>NUCLEOTIDE SEQUENCE [LARGE SCALE GENOMIC DNA]</scope>
    <source>
        <strain evidence="6 7">KACC 190600</strain>
    </source>
</reference>
<keyword evidence="3 5" id="KW-1133">Transmembrane helix</keyword>
<feature type="transmembrane region" description="Helical" evidence="5">
    <location>
        <begin position="192"/>
        <end position="213"/>
    </location>
</feature>
<evidence type="ECO:0000256" key="5">
    <source>
        <dbReference type="RuleBase" id="RU363041"/>
    </source>
</evidence>
<keyword evidence="4 5" id="KW-0472">Membrane</keyword>
<accession>A0ABT3PU53</accession>
<feature type="transmembrane region" description="Helical" evidence="5">
    <location>
        <begin position="219"/>
        <end position="240"/>
    </location>
</feature>
<sequence length="302" mass="33364">MYQMQEWSLFLDNWFMSVTMIFGSFIAGASSEGGGAIAYPVMTLVFNISPDVARNFSLAIQSIGMTAATLWILAKRISIEKTYLLLSGFGGLAGIIIGTIWIAPLVPPDYAKMMFVSFWLSFGIALFVINHIRKRDTRMTLPDLSNYQQLELILVGIIGGILSAIFGNGIDICTFSFVTLKYGLSEKIATPTSVVLMTSNAIVGTLLHIFLLGDMQTEAFNYWLVCIPFVMLGAPFGAYLITKINRITIAVMLYIIIIAQFVAAFFIIRPSGYLIAISLLTFLSGIAVFFFLTSSYNKRSFN</sequence>
<evidence type="ECO:0000313" key="7">
    <source>
        <dbReference type="Proteomes" id="UP001207337"/>
    </source>
</evidence>
<protein>
    <recommendedName>
        <fullName evidence="5">Probable membrane transporter protein</fullName>
    </recommendedName>
</protein>
<keyword evidence="2 5" id="KW-0812">Transmembrane</keyword>
<feature type="transmembrane region" description="Helical" evidence="5">
    <location>
        <begin position="113"/>
        <end position="132"/>
    </location>
</feature>
<dbReference type="Pfam" id="PF01925">
    <property type="entry name" value="TauE"/>
    <property type="match status" value="1"/>
</dbReference>
<dbReference type="RefSeq" id="WP_345694219.1">
    <property type="nucleotide sequence ID" value="NZ_BAABRS010000001.1"/>
</dbReference>
<gene>
    <name evidence="6" type="ORF">LQ318_00550</name>
</gene>
<evidence type="ECO:0000256" key="2">
    <source>
        <dbReference type="ARBA" id="ARBA00022692"/>
    </source>
</evidence>
<feature type="transmembrane region" description="Helical" evidence="5">
    <location>
        <begin position="152"/>
        <end position="180"/>
    </location>
</feature>
<organism evidence="6 7">
    <name type="scientific">Fodinibius salicampi</name>
    <dbReference type="NCBI Taxonomy" id="1920655"/>
    <lineage>
        <taxon>Bacteria</taxon>
        <taxon>Pseudomonadati</taxon>
        <taxon>Balneolota</taxon>
        <taxon>Balneolia</taxon>
        <taxon>Balneolales</taxon>
        <taxon>Balneolaceae</taxon>
        <taxon>Fodinibius</taxon>
    </lineage>
</organism>